<dbReference type="PANTHER" id="PTHR10986">
    <property type="entry name" value="39S RIBOSOMAL PROTEIN L20"/>
    <property type="match status" value="1"/>
</dbReference>
<dbReference type="SUPFAM" id="SSF74731">
    <property type="entry name" value="Ribosomal protein L20"/>
    <property type="match status" value="1"/>
</dbReference>
<dbReference type="FunCoup" id="A0A402CZV8">
    <property type="interactions" value="473"/>
</dbReference>
<evidence type="ECO:0000256" key="1">
    <source>
        <dbReference type="ARBA" id="ARBA00007698"/>
    </source>
</evidence>
<evidence type="ECO:0000256" key="6">
    <source>
        <dbReference type="ARBA" id="ARBA00024775"/>
    </source>
</evidence>
<keyword evidence="11" id="KW-1185">Reference proteome</keyword>
<dbReference type="InterPro" id="IPR005813">
    <property type="entry name" value="Ribosomal_bL20"/>
</dbReference>
<organism evidence="10 11">
    <name type="scientific">Capsulimonas corticalis</name>
    <dbReference type="NCBI Taxonomy" id="2219043"/>
    <lineage>
        <taxon>Bacteria</taxon>
        <taxon>Bacillati</taxon>
        <taxon>Armatimonadota</taxon>
        <taxon>Armatimonadia</taxon>
        <taxon>Capsulimonadales</taxon>
        <taxon>Capsulimonadaceae</taxon>
        <taxon>Capsulimonas</taxon>
    </lineage>
</organism>
<gene>
    <name evidence="8 10" type="primary">rplT</name>
    <name evidence="10" type="ORF">CCAX7_58800</name>
</gene>
<evidence type="ECO:0000256" key="3">
    <source>
        <dbReference type="ARBA" id="ARBA00022884"/>
    </source>
</evidence>
<protein>
    <recommendedName>
        <fullName evidence="7 8">Large ribosomal subunit protein bL20</fullName>
    </recommendedName>
</protein>
<evidence type="ECO:0000256" key="8">
    <source>
        <dbReference type="HAMAP-Rule" id="MF_00382"/>
    </source>
</evidence>
<dbReference type="FunFam" id="1.10.1900.20:FF:000001">
    <property type="entry name" value="50S ribosomal protein L20"/>
    <property type="match status" value="1"/>
</dbReference>
<proteinExistence type="inferred from homology"/>
<sequence>MARVKRGVMRHKRHHKILKEASGYFGGKSRLYKSANEQVMKSGNYAYRDRRNKKRSFRSLWIARINAACRAQGVQYSRFIAALGASGIELDRKVLSEMAISDINAFNSLVKSLNITVVAPTAGIATS</sequence>
<keyword evidence="5 8" id="KW-0687">Ribonucleoprotein</keyword>
<dbReference type="Gene3D" id="6.10.160.10">
    <property type="match status" value="1"/>
</dbReference>
<evidence type="ECO:0000256" key="5">
    <source>
        <dbReference type="ARBA" id="ARBA00023274"/>
    </source>
</evidence>
<keyword evidence="3 8" id="KW-0694">RNA-binding</keyword>
<evidence type="ECO:0000256" key="9">
    <source>
        <dbReference type="RuleBase" id="RU000560"/>
    </source>
</evidence>
<dbReference type="GO" id="GO:1990904">
    <property type="term" value="C:ribonucleoprotein complex"/>
    <property type="evidence" value="ECO:0007669"/>
    <property type="project" value="UniProtKB-KW"/>
</dbReference>
<evidence type="ECO:0000256" key="7">
    <source>
        <dbReference type="ARBA" id="ARBA00035172"/>
    </source>
</evidence>
<comment type="similarity">
    <text evidence="1 8 9">Belongs to the bacterial ribosomal protein bL20 family.</text>
</comment>
<evidence type="ECO:0000256" key="4">
    <source>
        <dbReference type="ARBA" id="ARBA00022980"/>
    </source>
</evidence>
<accession>A0A402CZV8</accession>
<name>A0A402CZV8_9BACT</name>
<dbReference type="InterPro" id="IPR049946">
    <property type="entry name" value="RIBOSOMAL_L20_CS"/>
</dbReference>
<dbReference type="GO" id="GO:0003735">
    <property type="term" value="F:structural constituent of ribosome"/>
    <property type="evidence" value="ECO:0007669"/>
    <property type="project" value="InterPro"/>
</dbReference>
<evidence type="ECO:0000313" key="10">
    <source>
        <dbReference type="EMBL" id="BDI33829.1"/>
    </source>
</evidence>
<dbReference type="HAMAP" id="MF_00382">
    <property type="entry name" value="Ribosomal_bL20"/>
    <property type="match status" value="1"/>
</dbReference>
<dbReference type="PROSITE" id="PS00937">
    <property type="entry name" value="RIBOSOMAL_L20"/>
    <property type="match status" value="1"/>
</dbReference>
<evidence type="ECO:0000256" key="2">
    <source>
        <dbReference type="ARBA" id="ARBA00022730"/>
    </source>
</evidence>
<comment type="function">
    <text evidence="6 8 9">Binds directly to 23S ribosomal RNA and is necessary for the in vitro assembly process of the 50S ribosomal subunit. It is not involved in the protein synthesizing functions of that subunit.</text>
</comment>
<dbReference type="Proteomes" id="UP000287394">
    <property type="component" value="Chromosome"/>
</dbReference>
<dbReference type="Gene3D" id="1.10.1900.20">
    <property type="entry name" value="Ribosomal protein L20"/>
    <property type="match status" value="1"/>
</dbReference>
<keyword evidence="2 8" id="KW-0699">rRNA-binding</keyword>
<reference evidence="10 11" key="1">
    <citation type="journal article" date="2019" name="Int. J. Syst. Evol. Microbiol.">
        <title>Capsulimonas corticalis gen. nov., sp. nov., an aerobic capsulated bacterium, of a novel bacterial order, Capsulimonadales ord. nov., of the class Armatimonadia of the phylum Armatimonadetes.</title>
        <authorList>
            <person name="Li J."/>
            <person name="Kudo C."/>
            <person name="Tonouchi A."/>
        </authorList>
    </citation>
    <scope>NUCLEOTIDE SEQUENCE [LARGE SCALE GENOMIC DNA]</scope>
    <source>
        <strain evidence="10 11">AX-7</strain>
    </source>
</reference>
<evidence type="ECO:0000313" key="11">
    <source>
        <dbReference type="Proteomes" id="UP000287394"/>
    </source>
</evidence>
<dbReference type="NCBIfam" id="TIGR01032">
    <property type="entry name" value="rplT_bact"/>
    <property type="match status" value="1"/>
</dbReference>
<dbReference type="AlphaFoldDB" id="A0A402CZV8"/>
<dbReference type="GO" id="GO:0000027">
    <property type="term" value="P:ribosomal large subunit assembly"/>
    <property type="evidence" value="ECO:0007669"/>
    <property type="project" value="UniProtKB-UniRule"/>
</dbReference>
<dbReference type="GO" id="GO:0006412">
    <property type="term" value="P:translation"/>
    <property type="evidence" value="ECO:0007669"/>
    <property type="project" value="InterPro"/>
</dbReference>
<dbReference type="Pfam" id="PF00453">
    <property type="entry name" value="Ribosomal_L20"/>
    <property type="match status" value="1"/>
</dbReference>
<dbReference type="CDD" id="cd07026">
    <property type="entry name" value="Ribosomal_L20"/>
    <property type="match status" value="1"/>
</dbReference>
<dbReference type="KEGG" id="ccot:CCAX7_58800"/>
<dbReference type="PRINTS" id="PR00062">
    <property type="entry name" value="RIBOSOMALL20"/>
</dbReference>
<dbReference type="EMBL" id="AP025739">
    <property type="protein sequence ID" value="BDI33829.1"/>
    <property type="molecule type" value="Genomic_DNA"/>
</dbReference>
<dbReference type="OrthoDB" id="9808966at2"/>
<dbReference type="RefSeq" id="WP_119322841.1">
    <property type="nucleotide sequence ID" value="NZ_AP025739.1"/>
</dbReference>
<dbReference type="GO" id="GO:0005840">
    <property type="term" value="C:ribosome"/>
    <property type="evidence" value="ECO:0007669"/>
    <property type="project" value="UniProtKB-KW"/>
</dbReference>
<keyword evidence="4 8" id="KW-0689">Ribosomal protein</keyword>
<dbReference type="GO" id="GO:0019843">
    <property type="term" value="F:rRNA binding"/>
    <property type="evidence" value="ECO:0007669"/>
    <property type="project" value="UniProtKB-UniRule"/>
</dbReference>
<dbReference type="InterPro" id="IPR035566">
    <property type="entry name" value="Ribosomal_protein_bL20_C"/>
</dbReference>